<dbReference type="Pfam" id="PF01471">
    <property type="entry name" value="PG_binding_1"/>
    <property type="match status" value="1"/>
</dbReference>
<feature type="region of interest" description="Disordered" evidence="9">
    <location>
        <begin position="1"/>
        <end position="39"/>
    </location>
</feature>
<evidence type="ECO:0000256" key="8">
    <source>
        <dbReference type="ARBA" id="ARBA00023145"/>
    </source>
</evidence>
<keyword evidence="7" id="KW-0482">Metalloprotease</keyword>
<keyword evidence="3" id="KW-0479">Metal-binding</keyword>
<evidence type="ECO:0000256" key="3">
    <source>
        <dbReference type="ARBA" id="ARBA00022723"/>
    </source>
</evidence>
<dbReference type="SUPFAM" id="SSF47090">
    <property type="entry name" value="PGBD-like"/>
    <property type="match status" value="1"/>
</dbReference>
<evidence type="ECO:0000313" key="12">
    <source>
        <dbReference type="Proteomes" id="UP001205311"/>
    </source>
</evidence>
<dbReference type="EMBL" id="JAMTCP010000059">
    <property type="protein sequence ID" value="MCP2262199.1"/>
    <property type="molecule type" value="Genomic_DNA"/>
</dbReference>
<comment type="cofactor">
    <cofactor evidence="1">
        <name>Zn(2+)</name>
        <dbReference type="ChEBI" id="CHEBI:29105"/>
    </cofactor>
</comment>
<dbReference type="PANTHER" id="PTHR10201:SF323">
    <property type="entry name" value="MATRIX METALLOPROTEINASE-21"/>
    <property type="match status" value="1"/>
</dbReference>
<dbReference type="InterPro" id="IPR021190">
    <property type="entry name" value="Pept_M10A"/>
</dbReference>
<dbReference type="InterPro" id="IPR001818">
    <property type="entry name" value="Pept_M10_metallopeptidase"/>
</dbReference>
<evidence type="ECO:0000256" key="4">
    <source>
        <dbReference type="ARBA" id="ARBA00022729"/>
    </source>
</evidence>
<organism evidence="11 12">
    <name type="scientific">Streptoalloteichus tenebrarius (strain ATCC 17920 / DSM 40477 / JCM 4838 / CBS 697.72 / NBRC 16177 / NCIMB 11028 / NRRL B-12390 / A12253. 1 / ISP 5477)</name>
    <name type="common">Streptomyces tenebrarius</name>
    <dbReference type="NCBI Taxonomy" id="1933"/>
    <lineage>
        <taxon>Bacteria</taxon>
        <taxon>Bacillati</taxon>
        <taxon>Actinomycetota</taxon>
        <taxon>Actinomycetes</taxon>
        <taxon>Pseudonocardiales</taxon>
        <taxon>Pseudonocardiaceae</taxon>
        <taxon>Streptoalloteichus</taxon>
    </lineage>
</organism>
<keyword evidence="12" id="KW-1185">Reference proteome</keyword>
<keyword evidence="2" id="KW-0645">Protease</keyword>
<dbReference type="PROSITE" id="PS00546">
    <property type="entry name" value="CYSTEINE_SWITCH"/>
    <property type="match status" value="1"/>
</dbReference>
<reference evidence="11 12" key="1">
    <citation type="submission" date="2022-06" db="EMBL/GenBank/DDBJ databases">
        <title>Genomic Encyclopedia of Archaeal and Bacterial Type Strains, Phase II (KMG-II): from individual species to whole genera.</title>
        <authorList>
            <person name="Goeker M."/>
        </authorList>
    </citation>
    <scope>NUCLEOTIDE SEQUENCE [LARGE SCALE GENOMIC DNA]</scope>
    <source>
        <strain evidence="11 12">DSM 40477</strain>
    </source>
</reference>
<keyword evidence="5" id="KW-0378">Hydrolase</keyword>
<dbReference type="InterPro" id="IPR006026">
    <property type="entry name" value="Peptidase_Metallo"/>
</dbReference>
<comment type="caution">
    <text evidence="11">The sequence shown here is derived from an EMBL/GenBank/DDBJ whole genome shotgun (WGS) entry which is preliminary data.</text>
</comment>
<dbReference type="Pfam" id="PF00413">
    <property type="entry name" value="Peptidase_M10"/>
    <property type="match status" value="1"/>
</dbReference>
<keyword evidence="8" id="KW-0865">Zymogen</keyword>
<dbReference type="Gene3D" id="3.40.390.10">
    <property type="entry name" value="Collagenase (Catalytic Domain)"/>
    <property type="match status" value="1"/>
</dbReference>
<evidence type="ECO:0000256" key="1">
    <source>
        <dbReference type="ARBA" id="ARBA00001947"/>
    </source>
</evidence>
<accession>A0ABT1I333</accession>
<dbReference type="RefSeq" id="WP_253674201.1">
    <property type="nucleotide sequence ID" value="NZ_JAMTCP010000059.1"/>
</dbReference>
<evidence type="ECO:0000313" key="11">
    <source>
        <dbReference type="EMBL" id="MCP2262199.1"/>
    </source>
</evidence>
<dbReference type="PANTHER" id="PTHR10201">
    <property type="entry name" value="MATRIX METALLOPROTEINASE"/>
    <property type="match status" value="1"/>
</dbReference>
<sequence length="407" mass="44510">MARGNESGQWRHARSHGAGPRSVHPPPDAQPNRTIATEGDRDILVARAAGFLSRFGYLGEHDCPNDLLCPHTATALARFQRYFGLAPTGTLTTETLKLMSRPRCGVPDVEPGAVEADEDTDPFTFRGGTWDRQQVSWVALNRTPDMTDEMEQLTAANDTWSTLLPIDLPYDGTLEAPLQFSWQVGDHGDGSPFDGPGRVLAHAFYPRDGRLHFDEAENWRNHAGEGVYDLQTLALHELGHALGLGHSPLREAAMYPFYQGERRTPHEVDLKGMRSRYPTRVDAGGDPFVTVPLYALESTGGCDVITVHVGGPHPLLAWGQVTMVDSRGDLDRDNYCAVEVYEVDHERRGGRVFGGDHFGADGSPCNCYAGVWAGNASEITFRLSVGNRQDVEAFGTGNIMVLTGDLG</sequence>
<protein>
    <submittedName>
        <fullName evidence="11">Peptidoglycan binding domain-containing protein</fullName>
    </submittedName>
</protein>
<keyword evidence="4" id="KW-0732">Signal</keyword>
<dbReference type="SUPFAM" id="SSF55486">
    <property type="entry name" value="Metalloproteases ('zincins'), catalytic domain"/>
    <property type="match status" value="1"/>
</dbReference>
<name>A0ABT1I333_STRSD</name>
<evidence type="ECO:0000256" key="7">
    <source>
        <dbReference type="ARBA" id="ARBA00023049"/>
    </source>
</evidence>
<evidence type="ECO:0000256" key="6">
    <source>
        <dbReference type="ARBA" id="ARBA00022833"/>
    </source>
</evidence>
<evidence type="ECO:0000256" key="5">
    <source>
        <dbReference type="ARBA" id="ARBA00022801"/>
    </source>
</evidence>
<dbReference type="PRINTS" id="PR00138">
    <property type="entry name" value="MATRIXIN"/>
</dbReference>
<dbReference type="InterPro" id="IPR021158">
    <property type="entry name" value="Pept_M10A_Zn_BS"/>
</dbReference>
<evidence type="ECO:0000256" key="2">
    <source>
        <dbReference type="ARBA" id="ARBA00022670"/>
    </source>
</evidence>
<dbReference type="SMART" id="SM00235">
    <property type="entry name" value="ZnMc"/>
    <property type="match status" value="1"/>
</dbReference>
<proteinExistence type="predicted"/>
<feature type="domain" description="Peptidase metallopeptidase" evidence="10">
    <location>
        <begin position="126"/>
        <end position="279"/>
    </location>
</feature>
<evidence type="ECO:0000259" key="10">
    <source>
        <dbReference type="SMART" id="SM00235"/>
    </source>
</evidence>
<gene>
    <name evidence="11" type="ORF">LX15_005933</name>
</gene>
<keyword evidence="6" id="KW-0862">Zinc</keyword>
<dbReference type="InterPro" id="IPR024079">
    <property type="entry name" value="MetalloPept_cat_dom_sf"/>
</dbReference>
<dbReference type="InterPro" id="IPR002477">
    <property type="entry name" value="Peptidoglycan-bd-like"/>
</dbReference>
<evidence type="ECO:0000256" key="9">
    <source>
        <dbReference type="SAM" id="MobiDB-lite"/>
    </source>
</evidence>
<dbReference type="Proteomes" id="UP001205311">
    <property type="component" value="Unassembled WGS sequence"/>
</dbReference>
<dbReference type="InterPro" id="IPR036365">
    <property type="entry name" value="PGBD-like_sf"/>
</dbReference>